<organism evidence="3 4">
    <name type="scientific">Pseudomonas luteola</name>
    <dbReference type="NCBI Taxonomy" id="47886"/>
    <lineage>
        <taxon>Bacteria</taxon>
        <taxon>Pseudomonadati</taxon>
        <taxon>Pseudomonadota</taxon>
        <taxon>Gammaproteobacteria</taxon>
        <taxon>Pseudomonadales</taxon>
        <taxon>Pseudomonadaceae</taxon>
        <taxon>Pseudomonas</taxon>
    </lineage>
</organism>
<dbReference type="EMBL" id="JADMCD010000002">
    <property type="protein sequence ID" value="MBF8640210.1"/>
    <property type="molecule type" value="Genomic_DNA"/>
</dbReference>
<gene>
    <name evidence="2" type="ORF">IRZ65_05915</name>
    <name evidence="3" type="ORF">NCTC11842_01243</name>
</gene>
<name>A0A2X2C5Q7_PSELU</name>
<feature type="transmembrane region" description="Helical" evidence="1">
    <location>
        <begin position="232"/>
        <end position="252"/>
    </location>
</feature>
<dbReference type="Proteomes" id="UP000626180">
    <property type="component" value="Unassembled WGS sequence"/>
</dbReference>
<evidence type="ECO:0000256" key="1">
    <source>
        <dbReference type="SAM" id="Phobius"/>
    </source>
</evidence>
<keyword evidence="1" id="KW-0472">Membrane</keyword>
<reference evidence="2 5" key="2">
    <citation type="submission" date="2020-10" db="EMBL/GenBank/DDBJ databases">
        <title>Genome sequences of Pseudomonas isolates.</title>
        <authorList>
            <person name="Wessels L."/>
            <person name="Reich F."/>
            <person name="Hammerl J."/>
        </authorList>
    </citation>
    <scope>NUCLEOTIDE SEQUENCE [LARGE SCALE GENOMIC DNA]</scope>
    <source>
        <strain evidence="2 5">20-MO00624-0</strain>
    </source>
</reference>
<dbReference type="EMBL" id="UAUF01000009">
    <property type="protein sequence ID" value="SPZ03902.1"/>
    <property type="molecule type" value="Genomic_DNA"/>
</dbReference>
<feature type="transmembrane region" description="Helical" evidence="1">
    <location>
        <begin position="178"/>
        <end position="201"/>
    </location>
</feature>
<protein>
    <submittedName>
        <fullName evidence="3">Integral membrane protein</fullName>
    </submittedName>
    <submittedName>
        <fullName evidence="2">Stage II sporulation protein M</fullName>
    </submittedName>
</protein>
<dbReference type="Pfam" id="PF01944">
    <property type="entry name" value="SpoIIM"/>
    <property type="match status" value="1"/>
</dbReference>
<evidence type="ECO:0000313" key="2">
    <source>
        <dbReference type="EMBL" id="MBF8640210.1"/>
    </source>
</evidence>
<keyword evidence="1" id="KW-0812">Transmembrane</keyword>
<dbReference type="PANTHER" id="PTHR35337:SF1">
    <property type="entry name" value="SLR1478 PROTEIN"/>
    <property type="match status" value="1"/>
</dbReference>
<keyword evidence="5" id="KW-1185">Reference proteome</keyword>
<evidence type="ECO:0000313" key="3">
    <source>
        <dbReference type="EMBL" id="SPZ03902.1"/>
    </source>
</evidence>
<sequence length="328" mass="36206">MRQTPFEQRYQAEWARFSEQLSALEKRTPTSTLEHSKAFVASYRRLCQHLALAQARGYSPQLIEHLHQLTLRGHQLIYRHPGNIRQRLLGFLLADFPQLVRAEWRLVAVASALFYGSLLVMGLLVYYTPDLVYSLLDPAQVANMESMYRPDAERIGALPERASSQDWQMFGYYIRNNIGIAFQTFAGGLLYGLGTLFFLLFNGLNIGAVAGYLTQLGSGSTFWPFVVGHGAFELTAITLAGSAGLKLGWALVAPGRLRRSDALRHAAKPCVGMIAGVFVLLTLAAFVEAYWSSSAALSPTLKYSAGALLWLAVGGYFGLAGRNRHAPE</sequence>
<feature type="transmembrane region" description="Helical" evidence="1">
    <location>
        <begin position="273"/>
        <end position="291"/>
    </location>
</feature>
<dbReference type="PANTHER" id="PTHR35337">
    <property type="entry name" value="SLR1478 PROTEIN"/>
    <property type="match status" value="1"/>
</dbReference>
<dbReference type="RefSeq" id="WP_010795254.1">
    <property type="nucleotide sequence ID" value="NZ_FQYS01000001.1"/>
</dbReference>
<dbReference type="AlphaFoldDB" id="A0A2X2C5Q7"/>
<evidence type="ECO:0000313" key="5">
    <source>
        <dbReference type="Proteomes" id="UP000626180"/>
    </source>
</evidence>
<dbReference type="Proteomes" id="UP000250443">
    <property type="component" value="Unassembled WGS sequence"/>
</dbReference>
<proteinExistence type="predicted"/>
<feature type="transmembrane region" description="Helical" evidence="1">
    <location>
        <begin position="208"/>
        <end position="226"/>
    </location>
</feature>
<feature type="transmembrane region" description="Helical" evidence="1">
    <location>
        <begin position="106"/>
        <end position="127"/>
    </location>
</feature>
<keyword evidence="1" id="KW-1133">Transmembrane helix</keyword>
<feature type="transmembrane region" description="Helical" evidence="1">
    <location>
        <begin position="303"/>
        <end position="321"/>
    </location>
</feature>
<reference evidence="3 4" key="1">
    <citation type="submission" date="2018-06" db="EMBL/GenBank/DDBJ databases">
        <authorList>
            <consortium name="Pathogen Informatics"/>
            <person name="Doyle S."/>
        </authorList>
    </citation>
    <scope>NUCLEOTIDE SEQUENCE [LARGE SCALE GENOMIC DNA]</scope>
    <source>
        <strain evidence="3 4">NCTC11842</strain>
    </source>
</reference>
<dbReference type="InterPro" id="IPR002798">
    <property type="entry name" value="SpoIIM-like"/>
</dbReference>
<accession>A0A2X2C5Q7</accession>
<evidence type="ECO:0000313" key="4">
    <source>
        <dbReference type="Proteomes" id="UP000250443"/>
    </source>
</evidence>